<dbReference type="PROSITE" id="PS50110">
    <property type="entry name" value="RESPONSE_REGULATORY"/>
    <property type="match status" value="1"/>
</dbReference>
<feature type="domain" description="HTH luxR-type" evidence="4">
    <location>
        <begin position="159"/>
        <end position="224"/>
    </location>
</feature>
<dbReference type="SUPFAM" id="SSF52172">
    <property type="entry name" value="CheY-like"/>
    <property type="match status" value="1"/>
</dbReference>
<dbReference type="Pfam" id="PF00196">
    <property type="entry name" value="GerE"/>
    <property type="match status" value="1"/>
</dbReference>
<dbReference type="PROSITE" id="PS50043">
    <property type="entry name" value="HTH_LUXR_2"/>
    <property type="match status" value="1"/>
</dbReference>
<organism evidence="6">
    <name type="scientific">uncultured spirochete</name>
    <dbReference type="NCBI Taxonomy" id="156406"/>
    <lineage>
        <taxon>Bacteria</taxon>
        <taxon>Pseudomonadati</taxon>
        <taxon>Spirochaetota</taxon>
        <taxon>Spirochaetia</taxon>
        <taxon>Spirochaetales</taxon>
        <taxon>environmental samples</taxon>
    </lineage>
</organism>
<dbReference type="SUPFAM" id="SSF46894">
    <property type="entry name" value="C-terminal effector domain of the bipartite response regulators"/>
    <property type="match status" value="1"/>
</dbReference>
<evidence type="ECO:0000256" key="2">
    <source>
        <dbReference type="ARBA" id="ARBA00023125"/>
    </source>
</evidence>
<dbReference type="InterPro" id="IPR000792">
    <property type="entry name" value="Tscrpt_reg_LuxR_C"/>
</dbReference>
<dbReference type="GO" id="GO:0003677">
    <property type="term" value="F:DNA binding"/>
    <property type="evidence" value="ECO:0007669"/>
    <property type="project" value="UniProtKB-KW"/>
</dbReference>
<proteinExistence type="predicted"/>
<dbReference type="CDD" id="cd06170">
    <property type="entry name" value="LuxR_C_like"/>
    <property type="match status" value="1"/>
</dbReference>
<evidence type="ECO:0000313" key="6">
    <source>
        <dbReference type="EMBL" id="SLM19141.1"/>
    </source>
</evidence>
<evidence type="ECO:0000259" key="5">
    <source>
        <dbReference type="PROSITE" id="PS50110"/>
    </source>
</evidence>
<protein>
    <submittedName>
        <fullName evidence="6">Uncharacterized transcriptional regulatory protein YfiK</fullName>
    </submittedName>
</protein>
<dbReference type="InterPro" id="IPR058245">
    <property type="entry name" value="NreC/VraR/RcsB-like_REC"/>
</dbReference>
<evidence type="ECO:0000256" key="3">
    <source>
        <dbReference type="PROSITE-ProRule" id="PRU00169"/>
    </source>
</evidence>
<evidence type="ECO:0000259" key="4">
    <source>
        <dbReference type="PROSITE" id="PS50043"/>
    </source>
</evidence>
<feature type="domain" description="Response regulatory" evidence="5">
    <location>
        <begin position="9"/>
        <end position="125"/>
    </location>
</feature>
<name>A0A3P3XS65_9SPIR</name>
<feature type="modified residue" description="4-aspartylphosphate" evidence="3">
    <location>
        <position position="60"/>
    </location>
</feature>
<dbReference type="Gene3D" id="3.40.50.2300">
    <property type="match status" value="1"/>
</dbReference>
<dbReference type="EMBL" id="FWDO01000005">
    <property type="protein sequence ID" value="SLM19141.1"/>
    <property type="molecule type" value="Genomic_DNA"/>
</dbReference>
<evidence type="ECO:0000256" key="1">
    <source>
        <dbReference type="ARBA" id="ARBA00022553"/>
    </source>
</evidence>
<dbReference type="AlphaFoldDB" id="A0A3P3XS65"/>
<dbReference type="PANTHER" id="PTHR43214">
    <property type="entry name" value="TWO-COMPONENT RESPONSE REGULATOR"/>
    <property type="match status" value="1"/>
</dbReference>
<dbReference type="InterPro" id="IPR001789">
    <property type="entry name" value="Sig_transdc_resp-reg_receiver"/>
</dbReference>
<keyword evidence="1 3" id="KW-0597">Phosphoprotein</keyword>
<dbReference type="InterPro" id="IPR039420">
    <property type="entry name" value="WalR-like"/>
</dbReference>
<dbReference type="PANTHER" id="PTHR43214:SF43">
    <property type="entry name" value="TWO-COMPONENT RESPONSE REGULATOR"/>
    <property type="match status" value="1"/>
</dbReference>
<gene>
    <name evidence="6" type="primary">yfiK</name>
    <name evidence="6" type="ORF">SPIRO4BDMA_50656</name>
</gene>
<dbReference type="PRINTS" id="PR00038">
    <property type="entry name" value="HTHLUXR"/>
</dbReference>
<dbReference type="SMART" id="SM00421">
    <property type="entry name" value="HTH_LUXR"/>
    <property type="match status" value="1"/>
</dbReference>
<keyword evidence="2" id="KW-0238">DNA-binding</keyword>
<dbReference type="CDD" id="cd17535">
    <property type="entry name" value="REC_NarL-like"/>
    <property type="match status" value="1"/>
</dbReference>
<accession>A0A3P3XS65</accession>
<reference evidence="6" key="1">
    <citation type="submission" date="2017-02" db="EMBL/GenBank/DDBJ databases">
        <authorList>
            <person name="Regsiter A."/>
            <person name="William W."/>
        </authorList>
    </citation>
    <scope>NUCLEOTIDE SEQUENCE</scope>
    <source>
        <strain evidence="6">BdmA 4</strain>
    </source>
</reference>
<dbReference type="GO" id="GO:0000160">
    <property type="term" value="P:phosphorelay signal transduction system"/>
    <property type="evidence" value="ECO:0007669"/>
    <property type="project" value="InterPro"/>
</dbReference>
<dbReference type="InterPro" id="IPR011006">
    <property type="entry name" value="CheY-like_superfamily"/>
</dbReference>
<dbReference type="InterPro" id="IPR016032">
    <property type="entry name" value="Sig_transdc_resp-reg_C-effctor"/>
</dbReference>
<dbReference type="GO" id="GO:0006355">
    <property type="term" value="P:regulation of DNA-templated transcription"/>
    <property type="evidence" value="ECO:0007669"/>
    <property type="project" value="InterPro"/>
</dbReference>
<dbReference type="SMART" id="SM00448">
    <property type="entry name" value="REC"/>
    <property type="match status" value="1"/>
</dbReference>
<sequence length="228" mass="25116">MAPIGKKIKVLVADDQRLVRDGIASLLGLDEEILVVGTAENGKEAVALARQCRPDVCLLDIRMPIMDGISALEHIRAEGTSQYIVMLTTFDDREYIVRSIRSGAVGYLLKELPREDLVRAIKQVVKGVFLANGEVMNKLLGSLQSLQDEEKELSSDTMALEQCSYLTERERHVLALVGEGLTNSEIAETLSLSEGTVKNYISNILTTLGFRDRIQAALFAARNGLVRK</sequence>
<dbReference type="Pfam" id="PF00072">
    <property type="entry name" value="Response_reg"/>
    <property type="match status" value="1"/>
</dbReference>